<protein>
    <recommendedName>
        <fullName evidence="7">MICOS complex subunit</fullName>
    </recommendedName>
</protein>
<feature type="region of interest" description="Disordered" evidence="8">
    <location>
        <begin position="276"/>
        <end position="295"/>
    </location>
</feature>
<dbReference type="Ensembl" id="ENSPCET00000023771.1">
    <property type="protein sequence ID" value="ENSPCEP00000023006.1"/>
    <property type="gene ID" value="ENSPCEG00000017526.1"/>
</dbReference>
<feature type="signal peptide" evidence="9">
    <location>
        <begin position="1"/>
        <end position="22"/>
    </location>
</feature>
<dbReference type="PANTHER" id="PTHR14564">
    <property type="entry name" value="MICOS COMPLEX SUBUNIT MIC26 / MIC27 FAMILY MEMBER"/>
    <property type="match status" value="1"/>
</dbReference>
<dbReference type="AlphaFoldDB" id="A0A8C8SQ75"/>
<dbReference type="Pfam" id="PF09769">
    <property type="entry name" value="ApoO"/>
    <property type="match status" value="1"/>
</dbReference>
<evidence type="ECO:0000256" key="2">
    <source>
        <dbReference type="ARBA" id="ARBA00010904"/>
    </source>
</evidence>
<evidence type="ECO:0000256" key="6">
    <source>
        <dbReference type="ARBA" id="ARBA00023136"/>
    </source>
</evidence>
<proteinExistence type="inferred from homology"/>
<evidence type="ECO:0000256" key="4">
    <source>
        <dbReference type="ARBA" id="ARBA00022989"/>
    </source>
</evidence>
<feature type="chain" id="PRO_5034930176" description="MICOS complex subunit" evidence="9">
    <location>
        <begin position="23"/>
        <end position="295"/>
    </location>
</feature>
<keyword evidence="4" id="KW-1133">Transmembrane helix</keyword>
<evidence type="ECO:0000256" key="8">
    <source>
        <dbReference type="SAM" id="MobiDB-lite"/>
    </source>
</evidence>
<keyword evidence="11" id="KW-1185">Reference proteome</keyword>
<dbReference type="GO" id="GO:0042407">
    <property type="term" value="P:cristae formation"/>
    <property type="evidence" value="ECO:0007669"/>
    <property type="project" value="InterPro"/>
</dbReference>
<dbReference type="GO" id="GO:0061617">
    <property type="term" value="C:MICOS complex"/>
    <property type="evidence" value="ECO:0007669"/>
    <property type="project" value="UniProtKB-UniRule"/>
</dbReference>
<evidence type="ECO:0000313" key="10">
    <source>
        <dbReference type="Ensembl" id="ENSPCEP00000023006.1"/>
    </source>
</evidence>
<comment type="subcellular location">
    <subcellularLocation>
        <location evidence="7">Mitochondrion inner membrane</location>
    </subcellularLocation>
    <subcellularLocation>
        <location evidence="1">Mitochondrion membrane</location>
    </subcellularLocation>
</comment>
<evidence type="ECO:0000256" key="5">
    <source>
        <dbReference type="ARBA" id="ARBA00023128"/>
    </source>
</evidence>
<keyword evidence="3" id="KW-0812">Transmembrane</keyword>
<evidence type="ECO:0000313" key="11">
    <source>
        <dbReference type="Proteomes" id="UP000694393"/>
    </source>
</evidence>
<reference evidence="10" key="2">
    <citation type="submission" date="2025-09" db="UniProtKB">
        <authorList>
            <consortium name="Ensembl"/>
        </authorList>
    </citation>
    <scope>IDENTIFICATION</scope>
</reference>
<comment type="function">
    <text evidence="7">Component of the MICOS complex, a large protein complex of the mitochondrial inner membrane that plays crucial roles in the maintenance of crista junctions, inner membrane architecture, and formation of contact sites to the outer membrane.</text>
</comment>
<keyword evidence="9" id="KW-0732">Signal</keyword>
<keyword evidence="7" id="KW-0999">Mitochondrion inner membrane</keyword>
<dbReference type="InterPro" id="IPR019166">
    <property type="entry name" value="MIC26/MIC27"/>
</dbReference>
<reference evidence="10" key="1">
    <citation type="submission" date="2025-08" db="UniProtKB">
        <authorList>
            <consortium name="Ensembl"/>
        </authorList>
    </citation>
    <scope>IDENTIFICATION</scope>
</reference>
<name>A0A8C8SQ75_9SAUR</name>
<evidence type="ECO:0000256" key="9">
    <source>
        <dbReference type="SAM" id="SignalP"/>
    </source>
</evidence>
<comment type="similarity">
    <text evidence="2">Belongs to the apolipoprotein O/MICOS complex subunit Mic27 family.</text>
</comment>
<organism evidence="10 11">
    <name type="scientific">Pelusios castaneus</name>
    <name type="common">West African mud turtle</name>
    <dbReference type="NCBI Taxonomy" id="367368"/>
    <lineage>
        <taxon>Eukaryota</taxon>
        <taxon>Metazoa</taxon>
        <taxon>Chordata</taxon>
        <taxon>Craniata</taxon>
        <taxon>Vertebrata</taxon>
        <taxon>Euteleostomi</taxon>
        <taxon>Archelosauria</taxon>
        <taxon>Testudinata</taxon>
        <taxon>Testudines</taxon>
        <taxon>Pleurodira</taxon>
        <taxon>Pelomedusidae</taxon>
        <taxon>Pelusios</taxon>
    </lineage>
</organism>
<keyword evidence="6" id="KW-0472">Membrane</keyword>
<evidence type="ECO:0000256" key="7">
    <source>
        <dbReference type="RuleBase" id="RU363021"/>
    </source>
</evidence>
<evidence type="ECO:0000256" key="1">
    <source>
        <dbReference type="ARBA" id="ARBA00004325"/>
    </source>
</evidence>
<evidence type="ECO:0000256" key="3">
    <source>
        <dbReference type="ARBA" id="ARBA00022692"/>
    </source>
</evidence>
<sequence length="295" mass="32186">MAAKVARLAAIPAGLAFVSVYAATEEESKAQSLKPDQLPIYSVPPLKSRYVDEDPGHLQVRFSTLRKSTSRYVEWCKDACIFVKNGIMDSVQFGKDAYVYLKNPPPEFLPKVAVITISGLAGLVLARKGSRFKKTAYPLGLATLAVSVCYPAQSIVIVKITGKKVYAASHRTYEAIGSLWTKNSSVKEVLVTQKEDAKPGSHLQQIPEPIVGDQKRGEIHKAAPEPEVESKPLAITDSSVMKTQNSKDLVPLPAKLKVPNVISDVAKTAKIKLDPKLMDHGQSNPEDVDMYSTRS</sequence>
<comment type="subunit">
    <text evidence="7">Component of the mitochondrial contact site and cristae organizing system (MICOS) complex.</text>
</comment>
<accession>A0A8C8SQ75</accession>
<dbReference type="Proteomes" id="UP000694393">
    <property type="component" value="Unplaced"/>
</dbReference>
<dbReference type="InterPro" id="IPR033182">
    <property type="entry name" value="MIC26/MIC27_animal"/>
</dbReference>
<keyword evidence="5 7" id="KW-0496">Mitochondrion</keyword>